<comment type="caution">
    <text evidence="2">The sequence shown here is derived from an EMBL/GenBank/DDBJ whole genome shotgun (WGS) entry which is preliminary data.</text>
</comment>
<keyword evidence="3" id="KW-1185">Reference proteome</keyword>
<dbReference type="PANTHER" id="PTHR38932:SF1">
    <property type="entry name" value="DUF4005 DOMAIN-CONTAINING PROTEIN"/>
    <property type="match status" value="1"/>
</dbReference>
<sequence length="213" mass="23895">MYPRVKVRQEMERVSVEEKETSRVLRIVESLSLENHSFPRILVPNQEHNCKSDPRPPHARVSTSHLKNPSTPPVDACKGKNDKELDGDNKTNIRASSVPRPRAVLSSPDNDGIIGTQNQRIRERRTPLGRQTTNGDSITALRSQVSRERTLLTKLQSSAPAQGKPSIKDATVESPPSTRKPTKKAINNSTPRERQPKTSGQRQRPPFTLRFSD</sequence>
<dbReference type="Proteomes" id="UP001140949">
    <property type="component" value="Unassembled WGS sequence"/>
</dbReference>
<feature type="compositionally biased region" description="Polar residues" evidence="1">
    <location>
        <begin position="129"/>
        <end position="144"/>
    </location>
</feature>
<feature type="region of interest" description="Disordered" evidence="1">
    <location>
        <begin position="44"/>
        <end position="213"/>
    </location>
</feature>
<dbReference type="EMBL" id="JANAVB010044620">
    <property type="protein sequence ID" value="KAJ6791103.1"/>
    <property type="molecule type" value="Genomic_DNA"/>
</dbReference>
<dbReference type="AlphaFoldDB" id="A0AAX6DH52"/>
<name>A0AAX6DH52_IRIPA</name>
<accession>A0AAX6DH52</accession>
<evidence type="ECO:0000313" key="3">
    <source>
        <dbReference type="Proteomes" id="UP001140949"/>
    </source>
</evidence>
<protein>
    <submittedName>
        <fullName evidence="2">Uncharacterized protein</fullName>
    </submittedName>
</protein>
<gene>
    <name evidence="2" type="ORF">M6B38_245535</name>
</gene>
<evidence type="ECO:0000256" key="1">
    <source>
        <dbReference type="SAM" id="MobiDB-lite"/>
    </source>
</evidence>
<feature type="compositionally biased region" description="Polar residues" evidence="1">
    <location>
        <begin position="174"/>
        <end position="190"/>
    </location>
</feature>
<reference evidence="2" key="1">
    <citation type="journal article" date="2023" name="GigaByte">
        <title>Genome assembly of the bearded iris, Iris pallida Lam.</title>
        <authorList>
            <person name="Bruccoleri R.E."/>
            <person name="Oakeley E.J."/>
            <person name="Faust A.M.E."/>
            <person name="Altorfer M."/>
            <person name="Dessus-Babus S."/>
            <person name="Burckhardt D."/>
            <person name="Oertli M."/>
            <person name="Naumann U."/>
            <person name="Petersen F."/>
            <person name="Wong J."/>
        </authorList>
    </citation>
    <scope>NUCLEOTIDE SEQUENCE</scope>
    <source>
        <strain evidence="2">GSM-AAB239-AS_SAM_17_03QT</strain>
    </source>
</reference>
<evidence type="ECO:0000313" key="2">
    <source>
        <dbReference type="EMBL" id="KAJ6791103.1"/>
    </source>
</evidence>
<feature type="compositionally biased region" description="Basic and acidic residues" evidence="1">
    <location>
        <begin position="77"/>
        <end position="91"/>
    </location>
</feature>
<dbReference type="PANTHER" id="PTHR38932">
    <property type="entry name" value="BNAC03G64660D PROTEIN"/>
    <property type="match status" value="1"/>
</dbReference>
<reference evidence="2" key="2">
    <citation type="submission" date="2023-04" db="EMBL/GenBank/DDBJ databases">
        <authorList>
            <person name="Bruccoleri R.E."/>
            <person name="Oakeley E.J."/>
            <person name="Faust A.-M."/>
            <person name="Dessus-Babus S."/>
            <person name="Altorfer M."/>
            <person name="Burckhardt D."/>
            <person name="Oertli M."/>
            <person name="Naumann U."/>
            <person name="Petersen F."/>
            <person name="Wong J."/>
        </authorList>
    </citation>
    <scope>NUCLEOTIDE SEQUENCE</scope>
    <source>
        <strain evidence="2">GSM-AAB239-AS_SAM_17_03QT</strain>
        <tissue evidence="2">Leaf</tissue>
    </source>
</reference>
<organism evidence="2 3">
    <name type="scientific">Iris pallida</name>
    <name type="common">Sweet iris</name>
    <dbReference type="NCBI Taxonomy" id="29817"/>
    <lineage>
        <taxon>Eukaryota</taxon>
        <taxon>Viridiplantae</taxon>
        <taxon>Streptophyta</taxon>
        <taxon>Embryophyta</taxon>
        <taxon>Tracheophyta</taxon>
        <taxon>Spermatophyta</taxon>
        <taxon>Magnoliopsida</taxon>
        <taxon>Liliopsida</taxon>
        <taxon>Asparagales</taxon>
        <taxon>Iridaceae</taxon>
        <taxon>Iridoideae</taxon>
        <taxon>Irideae</taxon>
        <taxon>Iris</taxon>
    </lineage>
</organism>
<proteinExistence type="predicted"/>